<evidence type="ECO:0000256" key="1">
    <source>
        <dbReference type="SAM" id="MobiDB-lite"/>
    </source>
</evidence>
<keyword evidence="3" id="KW-1185">Reference proteome</keyword>
<dbReference type="GeneID" id="20037977"/>
<feature type="region of interest" description="Disordered" evidence="1">
    <location>
        <begin position="1"/>
        <end position="21"/>
    </location>
</feature>
<accession>W7A683</accession>
<proteinExistence type="predicted"/>
<dbReference type="RefSeq" id="XP_008816524.1">
    <property type="nucleotide sequence ID" value="XM_008818302.1"/>
</dbReference>
<sequence>MDRPSNSSTKSHMPTESKTINHRYQHVWTSDEALSKLRLKINRYINEQEGDQTRHKNGNIRTEENIKKNLKTFERQLK</sequence>
<evidence type="ECO:0000313" key="2">
    <source>
        <dbReference type="EMBL" id="EUD66718.1"/>
    </source>
</evidence>
<feature type="compositionally biased region" description="Polar residues" evidence="1">
    <location>
        <begin position="1"/>
        <end position="18"/>
    </location>
</feature>
<organism evidence="2 3">
    <name type="scientific">Plasmodium inui San Antonio 1</name>
    <dbReference type="NCBI Taxonomy" id="1237626"/>
    <lineage>
        <taxon>Eukaryota</taxon>
        <taxon>Sar</taxon>
        <taxon>Alveolata</taxon>
        <taxon>Apicomplexa</taxon>
        <taxon>Aconoidasida</taxon>
        <taxon>Haemosporida</taxon>
        <taxon>Plasmodiidae</taxon>
        <taxon>Plasmodium</taxon>
        <taxon>Plasmodium (Plasmodium)</taxon>
    </lineage>
</organism>
<name>W7A683_9APIC</name>
<dbReference type="VEuPathDB" id="PlasmoDB:C922_02703"/>
<dbReference type="Proteomes" id="UP000030640">
    <property type="component" value="Unassembled WGS sequence"/>
</dbReference>
<reference evidence="2 3" key="1">
    <citation type="submission" date="2013-02" db="EMBL/GenBank/DDBJ databases">
        <title>The Genome Sequence of Plasmodium inui San Antonio 1.</title>
        <authorList>
            <consortium name="The Broad Institute Genome Sequencing Platform"/>
            <consortium name="The Broad Institute Genome Sequencing Center for Infectious Disease"/>
            <person name="Neafsey D."/>
            <person name="Cheeseman I."/>
            <person name="Volkman S."/>
            <person name="Adams J."/>
            <person name="Walker B."/>
            <person name="Young S.K."/>
            <person name="Zeng Q."/>
            <person name="Gargeya S."/>
            <person name="Fitzgerald M."/>
            <person name="Haas B."/>
            <person name="Abouelleil A."/>
            <person name="Alvarado L."/>
            <person name="Arachchi H.M."/>
            <person name="Berlin A.M."/>
            <person name="Chapman S.B."/>
            <person name="Dewar J."/>
            <person name="Goldberg J."/>
            <person name="Griggs A."/>
            <person name="Gujja S."/>
            <person name="Hansen M."/>
            <person name="Howarth C."/>
            <person name="Imamovic A."/>
            <person name="Larimer J."/>
            <person name="McCowan C."/>
            <person name="Murphy C."/>
            <person name="Neiman D."/>
            <person name="Pearson M."/>
            <person name="Priest M."/>
            <person name="Roberts A."/>
            <person name="Saif S."/>
            <person name="Shea T."/>
            <person name="Sisk P."/>
            <person name="Sykes S."/>
            <person name="Wortman J."/>
            <person name="Nusbaum C."/>
            <person name="Birren B."/>
        </authorList>
    </citation>
    <scope>NUCLEOTIDE SEQUENCE [LARGE SCALE GENOMIC DNA]</scope>
    <source>
        <strain evidence="2 3">San Antonio 1</strain>
    </source>
</reference>
<dbReference type="AlphaFoldDB" id="W7A683"/>
<gene>
    <name evidence="2" type="ORF">C922_02703</name>
</gene>
<evidence type="ECO:0000313" key="3">
    <source>
        <dbReference type="Proteomes" id="UP000030640"/>
    </source>
</evidence>
<protein>
    <submittedName>
        <fullName evidence="2">Uncharacterized protein</fullName>
    </submittedName>
</protein>
<dbReference type="EMBL" id="KI965469">
    <property type="protein sequence ID" value="EUD66718.1"/>
    <property type="molecule type" value="Genomic_DNA"/>
</dbReference>